<keyword evidence="1" id="KW-0472">Membrane</keyword>
<evidence type="ECO:0000256" key="1">
    <source>
        <dbReference type="SAM" id="Phobius"/>
    </source>
</evidence>
<organism evidence="2 3">
    <name type="scientific">Legionella busanensis</name>
    <dbReference type="NCBI Taxonomy" id="190655"/>
    <lineage>
        <taxon>Bacteria</taxon>
        <taxon>Pseudomonadati</taxon>
        <taxon>Pseudomonadota</taxon>
        <taxon>Gammaproteobacteria</taxon>
        <taxon>Legionellales</taxon>
        <taxon>Legionellaceae</taxon>
        <taxon>Legionella</taxon>
    </lineage>
</organism>
<evidence type="ECO:0000313" key="3">
    <source>
        <dbReference type="Proteomes" id="UP000254794"/>
    </source>
</evidence>
<dbReference type="Proteomes" id="UP000254794">
    <property type="component" value="Unassembled WGS sequence"/>
</dbReference>
<accession>A0A378JKG7</accession>
<proteinExistence type="predicted"/>
<dbReference type="EMBL" id="UGOD01000001">
    <property type="protein sequence ID" value="STX51577.1"/>
    <property type="molecule type" value="Genomic_DNA"/>
</dbReference>
<keyword evidence="1" id="KW-1133">Transmembrane helix</keyword>
<feature type="transmembrane region" description="Helical" evidence="1">
    <location>
        <begin position="21"/>
        <end position="42"/>
    </location>
</feature>
<feature type="transmembrane region" description="Helical" evidence="1">
    <location>
        <begin position="48"/>
        <end position="70"/>
    </location>
</feature>
<sequence>MPNINNLEISKDELLQQNQCLPALSSIALMGGTLIGAIGSLLVTPLTIISGGAVSCASLATACETSLSFFSTTNTRNRQNLVNTITYQPNSTPEM</sequence>
<gene>
    <name evidence="2" type="ORF">NCTC13316_01673</name>
</gene>
<dbReference type="AlphaFoldDB" id="A0A378JKG7"/>
<name>A0A378JKG7_9GAMM</name>
<keyword evidence="1" id="KW-0812">Transmembrane</keyword>
<dbReference type="RefSeq" id="WP_115331206.1">
    <property type="nucleotide sequence ID" value="NZ_CAAAHP010000001.1"/>
</dbReference>
<keyword evidence="3" id="KW-1185">Reference proteome</keyword>
<reference evidence="2 3" key="1">
    <citation type="submission" date="2018-06" db="EMBL/GenBank/DDBJ databases">
        <authorList>
            <consortium name="Pathogen Informatics"/>
            <person name="Doyle S."/>
        </authorList>
    </citation>
    <scope>NUCLEOTIDE SEQUENCE [LARGE SCALE GENOMIC DNA]</scope>
    <source>
        <strain evidence="2 3">NCTC13316</strain>
    </source>
</reference>
<evidence type="ECO:0000313" key="2">
    <source>
        <dbReference type="EMBL" id="STX51577.1"/>
    </source>
</evidence>
<protein>
    <submittedName>
        <fullName evidence="2">Uncharacterized protein</fullName>
    </submittedName>
</protein>